<dbReference type="RefSeq" id="XP_053028125.1">
    <property type="nucleotide sequence ID" value="XM_053164554.1"/>
</dbReference>
<organism evidence="2 3">
    <name type="scientific">Puccinia triticina</name>
    <dbReference type="NCBI Taxonomy" id="208348"/>
    <lineage>
        <taxon>Eukaryota</taxon>
        <taxon>Fungi</taxon>
        <taxon>Dikarya</taxon>
        <taxon>Basidiomycota</taxon>
        <taxon>Pucciniomycotina</taxon>
        <taxon>Pucciniomycetes</taxon>
        <taxon>Pucciniales</taxon>
        <taxon>Pucciniaceae</taxon>
        <taxon>Puccinia</taxon>
    </lineage>
</organism>
<evidence type="ECO:0000313" key="2">
    <source>
        <dbReference type="EMBL" id="WAQ92570.1"/>
    </source>
</evidence>
<feature type="region of interest" description="Disordered" evidence="1">
    <location>
        <begin position="1"/>
        <end position="39"/>
    </location>
</feature>
<dbReference type="GeneID" id="77805448"/>
<feature type="compositionally biased region" description="Low complexity" evidence="1">
    <location>
        <begin position="1"/>
        <end position="13"/>
    </location>
</feature>
<proteinExistence type="predicted"/>
<keyword evidence="3" id="KW-1185">Reference proteome</keyword>
<dbReference type="Proteomes" id="UP001164743">
    <property type="component" value="Chromosome 17A"/>
</dbReference>
<evidence type="ECO:0000256" key="1">
    <source>
        <dbReference type="SAM" id="MobiDB-lite"/>
    </source>
</evidence>
<gene>
    <name evidence="2" type="ORF">PtA15_17A51</name>
</gene>
<dbReference type="PANTHER" id="PTHR33324">
    <property type="entry name" value="EXPRESSED PROTEIN"/>
    <property type="match status" value="1"/>
</dbReference>
<evidence type="ECO:0000313" key="3">
    <source>
        <dbReference type="Proteomes" id="UP001164743"/>
    </source>
</evidence>
<dbReference type="EMBL" id="CP110437">
    <property type="protein sequence ID" value="WAQ92570.1"/>
    <property type="molecule type" value="Genomic_DNA"/>
</dbReference>
<sequence>MAEAPATPITPAPKAKKSTKKKAVPWDRDGDNGGDSSMDIVLDWLSSGSNYQQWRGDLEEGKTKKSLCSEILEIMVASGITHRDVKGKYPSPQKN</sequence>
<dbReference type="PANTHER" id="PTHR33324:SF2">
    <property type="entry name" value="MYB_SANT-LIKE DNA-BINDING DOMAIN-CONTAINING PROTEIN"/>
    <property type="match status" value="1"/>
</dbReference>
<reference evidence="2" key="1">
    <citation type="submission" date="2022-10" db="EMBL/GenBank/DDBJ databases">
        <title>Puccinia triticina Genome sequencing and assembly.</title>
        <authorList>
            <person name="Li C."/>
        </authorList>
    </citation>
    <scope>NUCLEOTIDE SEQUENCE</scope>
    <source>
        <strain evidence="2">Pt15</strain>
    </source>
</reference>
<feature type="compositionally biased region" description="Basic residues" evidence="1">
    <location>
        <begin position="14"/>
        <end position="23"/>
    </location>
</feature>
<name>A0ABY7D981_9BASI</name>
<protein>
    <submittedName>
        <fullName evidence="2">Uncharacterized protein</fullName>
    </submittedName>
</protein>
<accession>A0ABY7D981</accession>